<accession>A0A420N4V6</accession>
<organism evidence="2 3">
    <name type="scientific">Fusarium oxysporum</name>
    <name type="common">Fusarium vascular wilt</name>
    <dbReference type="NCBI Taxonomy" id="5507"/>
    <lineage>
        <taxon>Eukaryota</taxon>
        <taxon>Fungi</taxon>
        <taxon>Dikarya</taxon>
        <taxon>Ascomycota</taxon>
        <taxon>Pezizomycotina</taxon>
        <taxon>Sordariomycetes</taxon>
        <taxon>Hypocreomycetidae</taxon>
        <taxon>Hypocreales</taxon>
        <taxon>Nectriaceae</taxon>
        <taxon>Fusarium</taxon>
        <taxon>Fusarium oxysporum species complex</taxon>
    </lineage>
</organism>
<evidence type="ECO:0000313" key="2">
    <source>
        <dbReference type="EMBL" id="RKK75233.1"/>
    </source>
</evidence>
<evidence type="ECO:0000256" key="1">
    <source>
        <dbReference type="SAM" id="MobiDB-lite"/>
    </source>
</evidence>
<dbReference type="VEuPathDB" id="FungiDB:FOIG_13582"/>
<sequence>MLSSSAARYPAFSNQTPDRDLETSLDPDEIQLYSHILPTIVAGKYKLEVEQTIVFPDQPPEDTGRVLSLNRRFNVQGPKFKLLGNEDNLSVHPAPGHAAPNNTLAHVVFTDPSVPWERTVGPAAGGVEFNSTPWLAVLTFTENELLRSKDELSALGDLGPQSHYGTFTALAGKVKAASQQGTITTVMDSVSYGKDYQDSDFLDFITMPTELFQDLFADYTSGQKNWSGTPDLRRYSYMAHVREVHGGFMASTTQEKAQIRYGVVVSLRTAPPVVDRETRMISHLVSLEGLDKLQTNANAKWATLLSLHAWHWKCTPPERTSFVDAVAALGKNVQPLRVPDQDLQAFSQPDDPGKSDDSPLAASKRWPVEKLKSGYTLLPHTTITGEKVTALFRGPLCPGIPDNQGVKPWSLIGTDLQVLDAATGMFNLSYSAAWNLGRTLAIADRAFTTSLLRLRGKIHSAAVDRAQRQDIDGPLDIESYLRNLESSLQTVVQSQSTSPLQQTRAINRWYRTAEQKAQTPARRLMDIAAYKEEDYNGQVSNVLDTLNSEAMDSDWTAVRGRVIDQLFLAKVPLNHLVTSAESLPRESVRTFTIDAMWVECVVDGALSLANHFSQDDDVIRRAIKEKVNDFLATPIATGPRRGSRPQVPKWGFFLRSMAVTAFPDLKIEVPLPSGSESGLSEVTYMQKLSDDIIICLLDRCPGESTLKSIKITQPGHQQGFSLGNKLTANNIDLQFRFLPNQPGVKLEDIKGDTAVSRSWMDHTVPPIYHWPSHTLLSQEFARQSVLALRKPNIFEWAGDDSNPDPGGVPSSIVASQLSTAILKLDFNVPSSDSSPLLEPSLDYSVKPPRPGIRRLFIPPAEKSPQKASVIALQVSSAKTHEGSGSLPTTRIPLGPRPAPATAAMLQTTDAAPNSQDIFHRLPPRRILVNHGFTMECYSLTSRRGKDARPLTVSGGRPTDLIFEIKEVNTFLVWIPTQLEIIIPVSFASGYVPTGVNGSLPTLLSIHGTPMNPCLPTVEPLNRGAFWLYDTRLALGTLFDTNVKSWANRYYDVSRSEEAHL</sequence>
<evidence type="ECO:0000313" key="3">
    <source>
        <dbReference type="Proteomes" id="UP000285084"/>
    </source>
</evidence>
<protein>
    <submittedName>
        <fullName evidence="2">Uncharacterized protein</fullName>
    </submittedName>
</protein>
<feature type="compositionally biased region" description="Polar residues" evidence="1">
    <location>
        <begin position="1"/>
        <end position="16"/>
    </location>
</feature>
<feature type="region of interest" description="Disordered" evidence="1">
    <location>
        <begin position="1"/>
        <end position="23"/>
    </location>
</feature>
<dbReference type="VEuPathDB" id="FungiDB:FOC4_g10005893"/>
<dbReference type="VEuPathDB" id="FungiDB:HZS61_014857"/>
<reference evidence="2 3" key="1">
    <citation type="journal article" date="2018" name="Sci. Rep.">
        <title>Characterisation of pathogen-specific regions and novel effector candidates in Fusarium oxysporum f. sp. cepae.</title>
        <authorList>
            <person name="Armitage A.D."/>
            <person name="Taylor A."/>
            <person name="Sobczyk M.K."/>
            <person name="Baxter L."/>
            <person name="Greenfield B.P."/>
            <person name="Bates H.J."/>
            <person name="Wilson F."/>
            <person name="Jackson A.C."/>
            <person name="Ott S."/>
            <person name="Harrison R.J."/>
            <person name="Clarkson J.P."/>
        </authorList>
    </citation>
    <scope>NUCLEOTIDE SEQUENCE [LARGE SCALE GENOMIC DNA]</scope>
    <source>
        <strain evidence="2 3">Fo_A13</strain>
    </source>
</reference>
<gene>
    <name evidence="2" type="ORF">BFJ69_g7823</name>
</gene>
<dbReference type="Proteomes" id="UP000285084">
    <property type="component" value="Unassembled WGS sequence"/>
</dbReference>
<dbReference type="EMBL" id="MRCX01000063">
    <property type="protein sequence ID" value="RKK75233.1"/>
    <property type="molecule type" value="Genomic_DNA"/>
</dbReference>
<feature type="region of interest" description="Disordered" evidence="1">
    <location>
        <begin position="343"/>
        <end position="362"/>
    </location>
</feature>
<dbReference type="VEuPathDB" id="FungiDB:FOMG_02310"/>
<name>A0A420N4V6_FUSOX</name>
<dbReference type="AlphaFoldDB" id="A0A420N4V6"/>
<dbReference type="VEuPathDB" id="FungiDB:FOC1_g10015321"/>
<dbReference type="VEuPathDB" id="FungiDB:FOZG_12110"/>
<proteinExistence type="predicted"/>
<dbReference type="VEuPathDB" id="FungiDB:FOXG_02718"/>
<comment type="caution">
    <text evidence="2">The sequence shown here is derived from an EMBL/GenBank/DDBJ whole genome shotgun (WGS) entry which is preliminary data.</text>
</comment>